<dbReference type="PATRIC" id="fig|86416.3.peg.1880"/>
<evidence type="ECO:0000313" key="3">
    <source>
        <dbReference type="Proteomes" id="UP000013523"/>
    </source>
</evidence>
<dbReference type="Gene3D" id="2.60.120.860">
    <property type="match status" value="1"/>
</dbReference>
<dbReference type="InterPro" id="IPR054738">
    <property type="entry name" value="Siphovirus-type_tail_C"/>
</dbReference>
<evidence type="ECO:0000313" key="2">
    <source>
        <dbReference type="EMBL" id="AGK96809.1"/>
    </source>
</evidence>
<accession>R4K8F1</accession>
<proteinExistence type="predicted"/>
<name>R4K8F1_CLOPA</name>
<dbReference type="Proteomes" id="UP000013523">
    <property type="component" value="Chromosome"/>
</dbReference>
<keyword evidence="3" id="KW-1185">Reference proteome</keyword>
<sequence length="266" mass="29694">MDITQINLNGLDLISNDYFFNVLGLFDINKDIITNDLYTDGISYNRSKIKEKTLVMNGYIKTSDTDKITQLNNVLYSNGLKALTITINGFHQVICNVEISSRIADTNFNSQKISLQLTMPDPYMYLTGVDPVWLQPQSNNGFRPPVIIPFNTGGTTSENEVIQNMGNVISYPIITIIGACSNPTITNTTTGQSISLNVNLNDNDTLVIDNTPQNRGIYLNGIGNMGLKTSIGWINCEPQYNYFAFTRSSSESDKSHCLVYLQSRWL</sequence>
<dbReference type="HOGENOM" id="CLU_1044703_0_0_9"/>
<dbReference type="EMBL" id="CP003261">
    <property type="protein sequence ID" value="AGK96809.1"/>
    <property type="molecule type" value="Genomic_DNA"/>
</dbReference>
<dbReference type="Gene3D" id="2.40.30.200">
    <property type="match status" value="1"/>
</dbReference>
<dbReference type="AlphaFoldDB" id="R4K8F1"/>
<dbReference type="eggNOG" id="COG3712">
    <property type="taxonomic scope" value="Bacteria"/>
</dbReference>
<evidence type="ECO:0000259" key="1">
    <source>
        <dbReference type="Pfam" id="PF22768"/>
    </source>
</evidence>
<organism evidence="2 3">
    <name type="scientific">Clostridium pasteurianum BC1</name>
    <dbReference type="NCBI Taxonomy" id="86416"/>
    <lineage>
        <taxon>Bacteria</taxon>
        <taxon>Bacillati</taxon>
        <taxon>Bacillota</taxon>
        <taxon>Clostridia</taxon>
        <taxon>Eubacteriales</taxon>
        <taxon>Clostridiaceae</taxon>
        <taxon>Clostridium</taxon>
    </lineage>
</organism>
<feature type="domain" description="Siphovirus-type tail component C-terminal" evidence="1">
    <location>
        <begin position="166"/>
        <end position="250"/>
    </location>
</feature>
<dbReference type="Pfam" id="PF22768">
    <property type="entry name" value="SPP1_Dit"/>
    <property type="match status" value="1"/>
</dbReference>
<dbReference type="KEGG" id="cpas:Clopa_1909"/>
<protein>
    <submittedName>
        <fullName evidence="2">Phage tail protein</fullName>
    </submittedName>
</protein>
<reference evidence="2 3" key="1">
    <citation type="submission" date="2012-01" db="EMBL/GenBank/DDBJ databases">
        <title>Complete sequence of chromosome of Clostridium pasteurianum BC1.</title>
        <authorList>
            <consortium name="US DOE Joint Genome Institute"/>
            <person name="Lucas S."/>
            <person name="Han J."/>
            <person name="Lapidus A."/>
            <person name="Cheng J.-F."/>
            <person name="Goodwin L."/>
            <person name="Pitluck S."/>
            <person name="Peters L."/>
            <person name="Mikhailova N."/>
            <person name="Teshima H."/>
            <person name="Detter J.C."/>
            <person name="Han C."/>
            <person name="Tapia R."/>
            <person name="Land M."/>
            <person name="Hauser L."/>
            <person name="Kyrpides N."/>
            <person name="Ivanova N."/>
            <person name="Pagani I."/>
            <person name="Dunn J."/>
            <person name="Taghavi S."/>
            <person name="Francis A."/>
            <person name="van der Lelie D."/>
            <person name="Woyke T."/>
        </authorList>
    </citation>
    <scope>NUCLEOTIDE SEQUENCE [LARGE SCALE GENOMIC DNA]</scope>
    <source>
        <strain evidence="2 3">BC1</strain>
    </source>
</reference>
<dbReference type="STRING" id="86416.Clopa_1909"/>
<gene>
    <name evidence="2" type="ORF">Clopa_1909</name>
</gene>
<dbReference type="OrthoDB" id="2109286at2"/>
<dbReference type="RefSeq" id="WP_015615127.1">
    <property type="nucleotide sequence ID" value="NC_021182.1"/>
</dbReference>